<evidence type="ECO:0000313" key="2">
    <source>
        <dbReference type="EMBL" id="JAS98392.1"/>
    </source>
</evidence>
<reference evidence="2" key="1">
    <citation type="submission" date="2015-11" db="EMBL/GenBank/DDBJ databases">
        <title>De novo transcriptome assembly of four potential Pierce s Disease insect vectors from Arizona vineyards.</title>
        <authorList>
            <person name="Tassone E.E."/>
        </authorList>
    </citation>
    <scope>NUCLEOTIDE SEQUENCE</scope>
</reference>
<organism evidence="2">
    <name type="scientific">Homalodisca liturata</name>
    <dbReference type="NCBI Taxonomy" id="320908"/>
    <lineage>
        <taxon>Eukaryota</taxon>
        <taxon>Metazoa</taxon>
        <taxon>Ecdysozoa</taxon>
        <taxon>Arthropoda</taxon>
        <taxon>Hexapoda</taxon>
        <taxon>Insecta</taxon>
        <taxon>Pterygota</taxon>
        <taxon>Neoptera</taxon>
        <taxon>Paraneoptera</taxon>
        <taxon>Hemiptera</taxon>
        <taxon>Auchenorrhyncha</taxon>
        <taxon>Membracoidea</taxon>
        <taxon>Cicadellidae</taxon>
        <taxon>Cicadellinae</taxon>
        <taxon>Proconiini</taxon>
        <taxon>Homalodisca</taxon>
    </lineage>
</organism>
<accession>A0A1B6JH38</accession>
<protein>
    <submittedName>
        <fullName evidence="2">Uncharacterized protein</fullName>
    </submittedName>
</protein>
<dbReference type="AlphaFoldDB" id="A0A1B6JH38"/>
<feature type="region of interest" description="Disordered" evidence="1">
    <location>
        <begin position="89"/>
        <end position="118"/>
    </location>
</feature>
<name>A0A1B6JH38_9HEMI</name>
<sequence>IASCKKKDPFEVKRMNLEDFLDFMAIVKGRKSAFVARKKNTDGEPFLISATVWLQLRSDKVGVLFYKTNFKNDTFKEVDLTRRSLRNQEVTMPTTIPQLRQSKKPISSQKYRRSLRNQ</sequence>
<feature type="compositionally biased region" description="Polar residues" evidence="1">
    <location>
        <begin position="89"/>
        <end position="109"/>
    </location>
</feature>
<feature type="non-terminal residue" evidence="2">
    <location>
        <position position="1"/>
    </location>
</feature>
<gene>
    <name evidence="2" type="ORF">g.797</name>
</gene>
<proteinExistence type="predicted"/>
<evidence type="ECO:0000256" key="1">
    <source>
        <dbReference type="SAM" id="MobiDB-lite"/>
    </source>
</evidence>
<dbReference type="EMBL" id="GECU01009314">
    <property type="protein sequence ID" value="JAS98392.1"/>
    <property type="molecule type" value="Transcribed_RNA"/>
</dbReference>
<feature type="non-terminal residue" evidence="2">
    <location>
        <position position="118"/>
    </location>
</feature>